<dbReference type="SUPFAM" id="SSF52540">
    <property type="entry name" value="P-loop containing nucleoside triphosphate hydrolases"/>
    <property type="match status" value="1"/>
</dbReference>
<evidence type="ECO:0000259" key="3">
    <source>
        <dbReference type="Pfam" id="PF00685"/>
    </source>
</evidence>
<dbReference type="EMBL" id="JAEKJW010000002">
    <property type="protein sequence ID" value="MBN8197316.1"/>
    <property type="molecule type" value="Genomic_DNA"/>
</dbReference>
<dbReference type="InterPro" id="IPR037359">
    <property type="entry name" value="NST/OST"/>
</dbReference>
<name>A0A8I1M9F6_9PROT</name>
<dbReference type="RefSeq" id="WP_206927612.1">
    <property type="nucleotide sequence ID" value="NZ_JAEKJW010000002.1"/>
</dbReference>
<dbReference type="Gene3D" id="3.40.50.300">
    <property type="entry name" value="P-loop containing nucleotide triphosphate hydrolases"/>
    <property type="match status" value="1"/>
</dbReference>
<dbReference type="PANTHER" id="PTHR10605">
    <property type="entry name" value="HEPARAN SULFATE SULFOTRANSFERASE"/>
    <property type="match status" value="1"/>
</dbReference>
<protein>
    <submittedName>
        <fullName evidence="4">Sulfotransferase</fullName>
    </submittedName>
</protein>
<dbReference type="PANTHER" id="PTHR10605:SF56">
    <property type="entry name" value="BIFUNCTIONAL HEPARAN SULFATE N-DEACETYLASE_N-SULFOTRANSFERASE"/>
    <property type="match status" value="1"/>
</dbReference>
<dbReference type="InterPro" id="IPR000863">
    <property type="entry name" value="Sulfotransferase_dom"/>
</dbReference>
<dbReference type="AlphaFoldDB" id="A0A8I1M9F6"/>
<sequence>MIDNANLPNFICVGAPKCGTTALYADLLEHPEIFLPELKETHFFRLAFDGLTWNGPGTAPSMRINTPERYKALFRGVAGETAIGEVCPSYFAGEHTAEHIHQFLGPIKILIMLRNPAERAFSQFIHARLIGCEPEPSFLKAVSLEPERAAKKWGEFWSYLGQSHYAPVLKRYFTIFGRENVLVARHEHYTQDREVTLRTIYKFLDVDPDFAHRQLEPKRQVNISGVPNSKVSALAFKNIEKLAGLARVIVPAPVRRTVRSTLDRSLVRATLREDERLFIVGQLLDDLSKVETLTGWNVEDWKGRPV</sequence>
<proteinExistence type="predicted"/>
<evidence type="ECO:0000256" key="2">
    <source>
        <dbReference type="ARBA" id="ARBA00023180"/>
    </source>
</evidence>
<evidence type="ECO:0000313" key="5">
    <source>
        <dbReference type="Proteomes" id="UP000664405"/>
    </source>
</evidence>
<dbReference type="Proteomes" id="UP000664405">
    <property type="component" value="Unassembled WGS sequence"/>
</dbReference>
<dbReference type="GO" id="GO:0008146">
    <property type="term" value="F:sulfotransferase activity"/>
    <property type="evidence" value="ECO:0007669"/>
    <property type="project" value="InterPro"/>
</dbReference>
<accession>A0A8I1M9F6</accession>
<keyword evidence="2" id="KW-0325">Glycoprotein</keyword>
<evidence type="ECO:0000313" key="4">
    <source>
        <dbReference type="EMBL" id="MBN8197316.1"/>
    </source>
</evidence>
<evidence type="ECO:0000256" key="1">
    <source>
        <dbReference type="ARBA" id="ARBA00022679"/>
    </source>
</evidence>
<gene>
    <name evidence="4" type="ORF">JF547_12680</name>
</gene>
<keyword evidence="1 4" id="KW-0808">Transferase</keyword>
<reference evidence="4" key="1">
    <citation type="submission" date="2020-12" db="EMBL/GenBank/DDBJ databases">
        <title>Oil enriched cultivation method for isolating marine PHA-producing bacteria.</title>
        <authorList>
            <person name="Zheng W."/>
            <person name="Yu S."/>
            <person name="Huang Y."/>
        </authorList>
    </citation>
    <scope>NUCLEOTIDE SEQUENCE</scope>
    <source>
        <strain evidence="4">SY-2-3</strain>
    </source>
</reference>
<organism evidence="4 5">
    <name type="scientific">Thalassospira povalilytica</name>
    <dbReference type="NCBI Taxonomy" id="732237"/>
    <lineage>
        <taxon>Bacteria</taxon>
        <taxon>Pseudomonadati</taxon>
        <taxon>Pseudomonadota</taxon>
        <taxon>Alphaproteobacteria</taxon>
        <taxon>Rhodospirillales</taxon>
        <taxon>Thalassospiraceae</taxon>
        <taxon>Thalassospira</taxon>
    </lineage>
</organism>
<dbReference type="Pfam" id="PF00685">
    <property type="entry name" value="Sulfotransfer_1"/>
    <property type="match status" value="1"/>
</dbReference>
<dbReference type="InterPro" id="IPR027417">
    <property type="entry name" value="P-loop_NTPase"/>
</dbReference>
<feature type="domain" description="Sulfotransferase" evidence="3">
    <location>
        <begin position="9"/>
        <end position="207"/>
    </location>
</feature>
<comment type="caution">
    <text evidence="4">The sequence shown here is derived from an EMBL/GenBank/DDBJ whole genome shotgun (WGS) entry which is preliminary data.</text>
</comment>